<evidence type="ECO:0000313" key="5">
    <source>
        <dbReference type="Proteomes" id="UP000217141"/>
    </source>
</evidence>
<evidence type="ECO:0000256" key="1">
    <source>
        <dbReference type="ARBA" id="ARBA00022553"/>
    </source>
</evidence>
<dbReference type="SMART" id="SM00448">
    <property type="entry name" value="REC"/>
    <property type="match status" value="1"/>
</dbReference>
<dbReference type="Proteomes" id="UP000217141">
    <property type="component" value="Plasmid p1"/>
</dbReference>
<dbReference type="AlphaFoldDB" id="A0A249MYR7"/>
<dbReference type="PANTHER" id="PTHR44591:SF3">
    <property type="entry name" value="RESPONSE REGULATORY DOMAIN-CONTAINING PROTEIN"/>
    <property type="match status" value="1"/>
</dbReference>
<accession>A0A249MYR7</accession>
<geneLocation type="plasmid" evidence="4 5">
    <name>p1</name>
</geneLocation>
<protein>
    <recommendedName>
        <fullName evidence="3">Response regulatory domain-containing protein</fullName>
    </recommendedName>
</protein>
<dbReference type="KEGG" id="shyd:CJD35_18705"/>
<dbReference type="GO" id="GO:0000160">
    <property type="term" value="P:phosphorelay signal transduction system"/>
    <property type="evidence" value="ECO:0007669"/>
    <property type="project" value="InterPro"/>
</dbReference>
<dbReference type="InterPro" id="IPR050595">
    <property type="entry name" value="Bact_response_regulator"/>
</dbReference>
<dbReference type="Gene3D" id="3.40.50.2300">
    <property type="match status" value="1"/>
</dbReference>
<feature type="domain" description="Response regulatory" evidence="3">
    <location>
        <begin position="16"/>
        <end position="129"/>
    </location>
</feature>
<feature type="modified residue" description="4-aspartylphosphate" evidence="2">
    <location>
        <position position="66"/>
    </location>
</feature>
<dbReference type="InterPro" id="IPR001789">
    <property type="entry name" value="Sig_transdc_resp-reg_receiver"/>
</dbReference>
<dbReference type="InterPro" id="IPR011006">
    <property type="entry name" value="CheY-like_superfamily"/>
</dbReference>
<dbReference type="Pfam" id="PF00072">
    <property type="entry name" value="Response_reg"/>
    <property type="match status" value="1"/>
</dbReference>
<evidence type="ECO:0000259" key="3">
    <source>
        <dbReference type="PROSITE" id="PS50110"/>
    </source>
</evidence>
<gene>
    <name evidence="4" type="ORF">CJD35_18705</name>
</gene>
<reference evidence="4 5" key="1">
    <citation type="submission" date="2017-08" db="EMBL/GenBank/DDBJ databases">
        <title>Whole Genome Sequence of Sphingobium hydrophobicum C1: Insights into Adaption to the Electronic-waste Contaminated Sediment.</title>
        <authorList>
            <person name="Song D."/>
            <person name="Chen X."/>
            <person name="Xu M."/>
        </authorList>
    </citation>
    <scope>NUCLEOTIDE SEQUENCE [LARGE SCALE GENOMIC DNA]</scope>
    <source>
        <strain evidence="4 5">C1</strain>
        <plasmid evidence="4 5">p1</plasmid>
    </source>
</reference>
<keyword evidence="1 2" id="KW-0597">Phosphoprotein</keyword>
<sequence length="132" mass="14519">MCCCITEDCMMADRQHVLVVDDEPVLRMILVDLLEGEGYAVEEASNAAEALEVLQALPSIRIVVTDIQMPGSMDGLRLARYIRDAYPPIALIVSSGAVRPEQDALPDDAVFLSKPVDHRELLRVIEDRLSAA</sequence>
<keyword evidence="4" id="KW-0614">Plasmid</keyword>
<dbReference type="SUPFAM" id="SSF52172">
    <property type="entry name" value="CheY-like"/>
    <property type="match status" value="1"/>
</dbReference>
<name>A0A249MYR7_SPHXE</name>
<dbReference type="PANTHER" id="PTHR44591">
    <property type="entry name" value="STRESS RESPONSE REGULATOR PROTEIN 1"/>
    <property type="match status" value="1"/>
</dbReference>
<dbReference type="EMBL" id="CP022747">
    <property type="protein sequence ID" value="ASY46521.1"/>
    <property type="molecule type" value="Genomic_DNA"/>
</dbReference>
<proteinExistence type="predicted"/>
<dbReference type="PROSITE" id="PS50110">
    <property type="entry name" value="RESPONSE_REGULATORY"/>
    <property type="match status" value="1"/>
</dbReference>
<evidence type="ECO:0000313" key="4">
    <source>
        <dbReference type="EMBL" id="ASY46521.1"/>
    </source>
</evidence>
<evidence type="ECO:0000256" key="2">
    <source>
        <dbReference type="PROSITE-ProRule" id="PRU00169"/>
    </source>
</evidence>
<organism evidence="4 5">
    <name type="scientific">Sphingobium xenophagum</name>
    <dbReference type="NCBI Taxonomy" id="121428"/>
    <lineage>
        <taxon>Bacteria</taxon>
        <taxon>Pseudomonadati</taxon>
        <taxon>Pseudomonadota</taxon>
        <taxon>Alphaproteobacteria</taxon>
        <taxon>Sphingomonadales</taxon>
        <taxon>Sphingomonadaceae</taxon>
        <taxon>Sphingobium</taxon>
    </lineage>
</organism>